<keyword evidence="1" id="KW-0472">Membrane</keyword>
<keyword evidence="1" id="KW-1133">Transmembrane helix</keyword>
<reference evidence="2 3" key="1">
    <citation type="submission" date="2024-09" db="EMBL/GenBank/DDBJ databases">
        <authorList>
            <person name="Sun Q."/>
            <person name="Mori K."/>
        </authorList>
    </citation>
    <scope>NUCLEOTIDE SEQUENCE [LARGE SCALE GENOMIC DNA]</scope>
    <source>
        <strain evidence="2 3">CGMCC 1.12926</strain>
    </source>
</reference>
<keyword evidence="3" id="KW-1185">Reference proteome</keyword>
<feature type="transmembrane region" description="Helical" evidence="1">
    <location>
        <begin position="7"/>
        <end position="27"/>
    </location>
</feature>
<keyword evidence="1" id="KW-0812">Transmembrane</keyword>
<feature type="transmembrane region" description="Helical" evidence="1">
    <location>
        <begin position="80"/>
        <end position="101"/>
    </location>
</feature>
<accession>A0ABV6BLN7</accession>
<sequence length="146" mass="17093">MKKIVFRFWIINFLISIALFFIYRIVIATSEMVDGNFFEKLIQILDLVLNIGFTVIYLIVMLISSFALLLNLIEKIRNNFYLSLLTFLGIPSFGVIFIIINLLNDIVLDNSTILIKLAIFSLIYLFLTTIEFLLFRKRIKKIQTDK</sequence>
<feature type="transmembrane region" description="Helical" evidence="1">
    <location>
        <begin position="113"/>
        <end position="135"/>
    </location>
</feature>
<dbReference type="RefSeq" id="WP_379684078.1">
    <property type="nucleotide sequence ID" value="NZ_JBHLYW010000005.1"/>
</dbReference>
<comment type="caution">
    <text evidence="2">The sequence shown here is derived from an EMBL/GenBank/DDBJ whole genome shotgun (WGS) entry which is preliminary data.</text>
</comment>
<proteinExistence type="predicted"/>
<name>A0ABV6BLN7_9FLAO</name>
<feature type="transmembrane region" description="Helical" evidence="1">
    <location>
        <begin position="47"/>
        <end position="73"/>
    </location>
</feature>
<evidence type="ECO:0000313" key="2">
    <source>
        <dbReference type="EMBL" id="MFC0076357.1"/>
    </source>
</evidence>
<gene>
    <name evidence="2" type="ORF">ACFFLS_04860</name>
</gene>
<dbReference type="EMBL" id="JBHLYW010000005">
    <property type="protein sequence ID" value="MFC0076357.1"/>
    <property type="molecule type" value="Genomic_DNA"/>
</dbReference>
<organism evidence="2 3">
    <name type="scientific">Flavobacterium procerum</name>
    <dbReference type="NCBI Taxonomy" id="1455569"/>
    <lineage>
        <taxon>Bacteria</taxon>
        <taxon>Pseudomonadati</taxon>
        <taxon>Bacteroidota</taxon>
        <taxon>Flavobacteriia</taxon>
        <taxon>Flavobacteriales</taxon>
        <taxon>Flavobacteriaceae</taxon>
        <taxon>Flavobacterium</taxon>
    </lineage>
</organism>
<evidence type="ECO:0000256" key="1">
    <source>
        <dbReference type="SAM" id="Phobius"/>
    </source>
</evidence>
<dbReference type="Proteomes" id="UP001589734">
    <property type="component" value="Unassembled WGS sequence"/>
</dbReference>
<protein>
    <submittedName>
        <fullName evidence="2">Uncharacterized protein</fullName>
    </submittedName>
</protein>
<evidence type="ECO:0000313" key="3">
    <source>
        <dbReference type="Proteomes" id="UP001589734"/>
    </source>
</evidence>